<keyword evidence="6 8" id="KW-0472">Membrane</keyword>
<keyword evidence="10" id="KW-1185">Reference proteome</keyword>
<feature type="transmembrane region" description="Helical" evidence="8">
    <location>
        <begin position="316"/>
        <end position="333"/>
    </location>
</feature>
<feature type="transmembrane region" description="Helical" evidence="8">
    <location>
        <begin position="339"/>
        <end position="363"/>
    </location>
</feature>
<feature type="transmembrane region" description="Helical" evidence="8">
    <location>
        <begin position="256"/>
        <end position="274"/>
    </location>
</feature>
<evidence type="ECO:0000313" key="9">
    <source>
        <dbReference type="EMBL" id="MBB3017265.1"/>
    </source>
</evidence>
<gene>
    <name evidence="9" type="ORF">FHR70_000305</name>
</gene>
<evidence type="ECO:0000256" key="7">
    <source>
        <dbReference type="ARBA" id="ARBA00024033"/>
    </source>
</evidence>
<feature type="transmembrane region" description="Helical" evidence="8">
    <location>
        <begin position="98"/>
        <end position="115"/>
    </location>
</feature>
<organism evidence="9 10">
    <name type="scientific">Microvirga lupini</name>
    <dbReference type="NCBI Taxonomy" id="420324"/>
    <lineage>
        <taxon>Bacteria</taxon>
        <taxon>Pseudomonadati</taxon>
        <taxon>Pseudomonadota</taxon>
        <taxon>Alphaproteobacteria</taxon>
        <taxon>Hyphomicrobiales</taxon>
        <taxon>Methylobacteriaceae</taxon>
        <taxon>Microvirga</taxon>
    </lineage>
</organism>
<proteinExistence type="inferred from homology"/>
<evidence type="ECO:0000256" key="2">
    <source>
        <dbReference type="ARBA" id="ARBA00022475"/>
    </source>
</evidence>
<sequence length="392" mass="42778">MAAAARWITGILIVVAALLAIHAEFFRIIHEPGLWDFGSFVASGRAASEGLNPYGIYPLTLRVELPGFEAWNPNLNPPISALLFQAFDVADPYVTYQVWRWISVVVYAAAILLLVSRLGNRAESLVIAVWAFALAGFWDTLFLGQIYLPLVLAGIAAWLLLERGAGIRAGLLIGLVVAMKPNFLVWPVLLLLSGHHRSALVAFVTAGAIGLIPLLIYGPDVYRQWFELVASDGNRALFLTNGSFAGIAARAGVPSFGLVLGLILLAALTAWALWRRPDVLTVSAMALLASILASPLGWIHYTLFLLPVIVRHWKNPAMRVVALLLIVPVPFIIDQLGKPAWVQLTIGSVYGWALVLCLAILMIDEWGRIRQGGQRKPTAISMPERQYRPSAS</sequence>
<comment type="subcellular location">
    <subcellularLocation>
        <location evidence="1">Cell membrane</location>
        <topology evidence="1">Multi-pass membrane protein</topology>
    </subcellularLocation>
</comment>
<dbReference type="RefSeq" id="WP_183446406.1">
    <property type="nucleotide sequence ID" value="NZ_JACHWB010000001.1"/>
</dbReference>
<dbReference type="Proteomes" id="UP000532010">
    <property type="component" value="Unassembled WGS sequence"/>
</dbReference>
<reference evidence="9 10" key="1">
    <citation type="submission" date="2020-08" db="EMBL/GenBank/DDBJ databases">
        <title>The Agave Microbiome: Exploring the role of microbial communities in plant adaptations to desert environments.</title>
        <authorList>
            <person name="Partida-Martinez L.P."/>
        </authorList>
    </citation>
    <scope>NUCLEOTIDE SEQUENCE [LARGE SCALE GENOMIC DNA]</scope>
    <source>
        <strain evidence="9 10">AT3.9</strain>
    </source>
</reference>
<dbReference type="InterPro" id="IPR018584">
    <property type="entry name" value="GT87"/>
</dbReference>
<feature type="transmembrane region" description="Helical" evidence="8">
    <location>
        <begin position="198"/>
        <end position="217"/>
    </location>
</feature>
<comment type="similarity">
    <text evidence="7">Belongs to the glycosyltransferase 87 family.</text>
</comment>
<protein>
    <recommendedName>
        <fullName evidence="11">DUF2029 domain-containing protein</fullName>
    </recommendedName>
</protein>
<evidence type="ECO:0000256" key="6">
    <source>
        <dbReference type="ARBA" id="ARBA00023136"/>
    </source>
</evidence>
<evidence type="ECO:0000256" key="4">
    <source>
        <dbReference type="ARBA" id="ARBA00022692"/>
    </source>
</evidence>
<keyword evidence="2" id="KW-1003">Cell membrane</keyword>
<evidence type="ECO:0000256" key="8">
    <source>
        <dbReference type="SAM" id="Phobius"/>
    </source>
</evidence>
<feature type="transmembrane region" description="Helical" evidence="8">
    <location>
        <begin position="144"/>
        <end position="161"/>
    </location>
</feature>
<evidence type="ECO:0000256" key="5">
    <source>
        <dbReference type="ARBA" id="ARBA00022989"/>
    </source>
</evidence>
<feature type="transmembrane region" description="Helical" evidence="8">
    <location>
        <begin position="280"/>
        <end position="304"/>
    </location>
</feature>
<dbReference type="GO" id="GO:0005886">
    <property type="term" value="C:plasma membrane"/>
    <property type="evidence" value="ECO:0007669"/>
    <property type="project" value="UniProtKB-SubCell"/>
</dbReference>
<name>A0A7W4VIC2_9HYPH</name>
<feature type="transmembrane region" description="Helical" evidence="8">
    <location>
        <begin position="170"/>
        <end position="192"/>
    </location>
</feature>
<keyword evidence="3" id="KW-0808">Transferase</keyword>
<accession>A0A7W4VIC2</accession>
<comment type="caution">
    <text evidence="9">The sequence shown here is derived from an EMBL/GenBank/DDBJ whole genome shotgun (WGS) entry which is preliminary data.</text>
</comment>
<evidence type="ECO:0000256" key="3">
    <source>
        <dbReference type="ARBA" id="ARBA00022679"/>
    </source>
</evidence>
<keyword evidence="4 8" id="KW-0812">Transmembrane</keyword>
<keyword evidence="5 8" id="KW-1133">Transmembrane helix</keyword>
<evidence type="ECO:0008006" key="11">
    <source>
        <dbReference type="Google" id="ProtNLM"/>
    </source>
</evidence>
<evidence type="ECO:0000313" key="10">
    <source>
        <dbReference type="Proteomes" id="UP000532010"/>
    </source>
</evidence>
<evidence type="ECO:0000256" key="1">
    <source>
        <dbReference type="ARBA" id="ARBA00004651"/>
    </source>
</evidence>
<dbReference type="AlphaFoldDB" id="A0A7W4VIC2"/>
<dbReference type="Pfam" id="PF09594">
    <property type="entry name" value="GT87"/>
    <property type="match status" value="1"/>
</dbReference>
<dbReference type="EMBL" id="JACHWB010000001">
    <property type="protein sequence ID" value="MBB3017265.1"/>
    <property type="molecule type" value="Genomic_DNA"/>
</dbReference>
<dbReference type="GO" id="GO:0016758">
    <property type="term" value="F:hexosyltransferase activity"/>
    <property type="evidence" value="ECO:0007669"/>
    <property type="project" value="InterPro"/>
</dbReference>